<dbReference type="Gene3D" id="3.40.50.12580">
    <property type="match status" value="1"/>
</dbReference>
<keyword evidence="6" id="KW-0472">Membrane</keyword>
<comment type="caution">
    <text evidence="7">The sequence shown here is derived from an EMBL/GenBank/DDBJ whole genome shotgun (WGS) entry which is preliminary data.</text>
</comment>
<protein>
    <submittedName>
        <fullName evidence="7">CDP-glycerol glycerophosphotransferase</fullName>
    </submittedName>
</protein>
<evidence type="ECO:0000256" key="2">
    <source>
        <dbReference type="ARBA" id="ARBA00010488"/>
    </source>
</evidence>
<dbReference type="InterPro" id="IPR043149">
    <property type="entry name" value="TagF_N"/>
</dbReference>
<dbReference type="Proteomes" id="UP000237983">
    <property type="component" value="Unassembled WGS sequence"/>
</dbReference>
<keyword evidence="4 7" id="KW-0808">Transferase</keyword>
<evidence type="ECO:0000256" key="5">
    <source>
        <dbReference type="ARBA" id="ARBA00022944"/>
    </source>
</evidence>
<evidence type="ECO:0000256" key="6">
    <source>
        <dbReference type="ARBA" id="ARBA00023136"/>
    </source>
</evidence>
<keyword evidence="5" id="KW-0777">Teichoic acid biosynthesis</keyword>
<accession>A0A2T0VGW7</accession>
<reference evidence="7 8" key="1">
    <citation type="submission" date="2018-03" db="EMBL/GenBank/DDBJ databases">
        <title>Genomic Encyclopedia of Type Strains, Phase III (KMG-III): the genomes of soil and plant-associated and newly described type strains.</title>
        <authorList>
            <person name="Whitman W."/>
        </authorList>
    </citation>
    <scope>NUCLEOTIDE SEQUENCE [LARGE SCALE GENOMIC DNA]</scope>
    <source>
        <strain evidence="7 8">CGMCC 1.12484</strain>
    </source>
</reference>
<proteinExistence type="inferred from homology"/>
<evidence type="ECO:0000256" key="4">
    <source>
        <dbReference type="ARBA" id="ARBA00022679"/>
    </source>
</evidence>
<dbReference type="InterPro" id="IPR043148">
    <property type="entry name" value="TagF_C"/>
</dbReference>
<evidence type="ECO:0000313" key="8">
    <source>
        <dbReference type="Proteomes" id="UP000237983"/>
    </source>
</evidence>
<dbReference type="InterPro" id="IPR007554">
    <property type="entry name" value="Glycerophosphate_synth"/>
</dbReference>
<evidence type="ECO:0000313" key="7">
    <source>
        <dbReference type="EMBL" id="PRY69466.1"/>
    </source>
</evidence>
<evidence type="ECO:0000256" key="1">
    <source>
        <dbReference type="ARBA" id="ARBA00004202"/>
    </source>
</evidence>
<dbReference type="OrthoDB" id="8549922at2"/>
<dbReference type="Pfam" id="PF04464">
    <property type="entry name" value="Glyphos_transf"/>
    <property type="match status" value="1"/>
</dbReference>
<dbReference type="GO" id="GO:0047355">
    <property type="term" value="F:CDP-glycerol glycerophosphotransferase activity"/>
    <property type="evidence" value="ECO:0007669"/>
    <property type="project" value="InterPro"/>
</dbReference>
<dbReference type="EMBL" id="PVTL01000002">
    <property type="protein sequence ID" value="PRY69466.1"/>
    <property type="molecule type" value="Genomic_DNA"/>
</dbReference>
<comment type="similarity">
    <text evidence="2">Belongs to the CDP-glycerol glycerophosphotransferase family.</text>
</comment>
<evidence type="ECO:0000256" key="3">
    <source>
        <dbReference type="ARBA" id="ARBA00022475"/>
    </source>
</evidence>
<dbReference type="InterPro" id="IPR051612">
    <property type="entry name" value="Teichoic_Acid_Biosynth"/>
</dbReference>
<dbReference type="GO" id="GO:0019350">
    <property type="term" value="P:teichoic acid biosynthetic process"/>
    <property type="evidence" value="ECO:0007669"/>
    <property type="project" value="UniProtKB-KW"/>
</dbReference>
<gene>
    <name evidence="7" type="ORF">B0I08_102140</name>
</gene>
<dbReference type="PANTHER" id="PTHR37316:SF3">
    <property type="entry name" value="TEICHOIC ACID GLYCEROL-PHOSPHATE TRANSFERASE"/>
    <property type="match status" value="1"/>
</dbReference>
<dbReference type="PANTHER" id="PTHR37316">
    <property type="entry name" value="TEICHOIC ACID GLYCEROL-PHOSPHATE PRIMASE"/>
    <property type="match status" value="1"/>
</dbReference>
<comment type="subcellular location">
    <subcellularLocation>
        <location evidence="1">Cell membrane</location>
        <topology evidence="1">Peripheral membrane protein</topology>
    </subcellularLocation>
</comment>
<name>A0A2T0VGW7_9MICO</name>
<organism evidence="7 8">
    <name type="scientific">Glaciihabitans tibetensis</name>
    <dbReference type="NCBI Taxonomy" id="1266600"/>
    <lineage>
        <taxon>Bacteria</taxon>
        <taxon>Bacillati</taxon>
        <taxon>Actinomycetota</taxon>
        <taxon>Actinomycetes</taxon>
        <taxon>Micrococcales</taxon>
        <taxon>Microbacteriaceae</taxon>
        <taxon>Glaciihabitans</taxon>
    </lineage>
</organism>
<dbReference type="Gene3D" id="3.40.50.11820">
    <property type="match status" value="1"/>
</dbReference>
<keyword evidence="8" id="KW-1185">Reference proteome</keyword>
<keyword evidence="3" id="KW-1003">Cell membrane</keyword>
<dbReference type="AlphaFoldDB" id="A0A2T0VGW7"/>
<dbReference type="SUPFAM" id="SSF53756">
    <property type="entry name" value="UDP-Glycosyltransferase/glycogen phosphorylase"/>
    <property type="match status" value="1"/>
</dbReference>
<sequence>MRGAGRTATAANVAQVSRFTFAKGNTKKVLALPVYGLGALASLLVPRRAGSWVFGCGSGVGEGALALFLHAREADPTLSMVWLARDERDATEASSLDIPSVPVTSWRGFWLTLRAEVLVVTHGFGDVNRFGTRGGFIVQLWHGIPLKLIHLDSPATLRIPIFSSSRVLRAALRRLYRGAARGISLFPVASPVAAERIRSAFALGADRVVVTGDPRDDVLSHATAAERAQRARALLAERLATPLPAGRVLLFAPTWRDGAADPGIPTDAQWAALGAYLERTESVLVIRPHPLSVGEYGAGPTSSPRIRMLASAAQPDVTPVLPAVDLLITDYSSIAYDFALTGGEMIYLAADVAAYTASRGLYEPYERFSGGREVNSWDAVLALLERRDADPELRRALREHTEAIARSHHAFRDGRNTARVFDAIVTSLKGRA</sequence>
<dbReference type="GO" id="GO:0005886">
    <property type="term" value="C:plasma membrane"/>
    <property type="evidence" value="ECO:0007669"/>
    <property type="project" value="UniProtKB-SubCell"/>
</dbReference>